<reference evidence="8 9" key="1">
    <citation type="submission" date="2017-02" db="EMBL/GenBank/DDBJ databases">
        <title>The complete genomic sequence of a novel cold adapted crude oil-degrading bacterium Planococcus qaidamina Y42.</title>
        <authorList>
            <person name="Yang R."/>
        </authorList>
    </citation>
    <scope>NUCLEOTIDE SEQUENCE [LARGE SCALE GENOMIC DNA]</scope>
    <source>
        <strain evidence="8 9">Y42</strain>
        <plasmid evidence="8 9">unnamed1</plasmid>
    </source>
</reference>
<feature type="transmembrane region" description="Helical" evidence="6">
    <location>
        <begin position="16"/>
        <end position="40"/>
    </location>
</feature>
<accession>A0A1Q2L4R7</accession>
<geneLocation type="plasmid" evidence="8 9">
    <name>unnamed1</name>
</geneLocation>
<dbReference type="InterPro" id="IPR003834">
    <property type="entry name" value="Cyt_c_assmbl_TM_dom"/>
</dbReference>
<dbReference type="AlphaFoldDB" id="A0A1Q2L4R7"/>
<dbReference type="OrthoDB" id="9809733at2"/>
<dbReference type="InterPro" id="IPR051790">
    <property type="entry name" value="Cytochrome_c-biogenesis_DsbD"/>
</dbReference>
<feature type="transmembrane region" description="Helical" evidence="6">
    <location>
        <begin position="136"/>
        <end position="162"/>
    </location>
</feature>
<dbReference type="PANTHER" id="PTHR31272">
    <property type="entry name" value="CYTOCHROME C-TYPE BIOGENESIS PROTEIN HI_1454-RELATED"/>
    <property type="match status" value="1"/>
</dbReference>
<dbReference type="KEGG" id="pmar:B0X71_19730"/>
<dbReference type="Proteomes" id="UP000188184">
    <property type="component" value="Plasmid unnamed1"/>
</dbReference>
<keyword evidence="8" id="KW-0614">Plasmid</keyword>
<keyword evidence="5 6" id="KW-0472">Membrane</keyword>
<gene>
    <name evidence="8" type="ORF">B0X71_19730</name>
</gene>
<feature type="transmembrane region" description="Helical" evidence="6">
    <location>
        <begin position="168"/>
        <end position="191"/>
    </location>
</feature>
<feature type="transmembrane region" description="Helical" evidence="6">
    <location>
        <begin position="211"/>
        <end position="230"/>
    </location>
</feature>
<evidence type="ECO:0000313" key="8">
    <source>
        <dbReference type="EMBL" id="AQQ55401.1"/>
    </source>
</evidence>
<dbReference type="RefSeq" id="WP_077591262.1">
    <property type="nucleotide sequence ID" value="NZ_CP019641.1"/>
</dbReference>
<evidence type="ECO:0000256" key="4">
    <source>
        <dbReference type="ARBA" id="ARBA00022989"/>
    </source>
</evidence>
<keyword evidence="9" id="KW-1185">Reference proteome</keyword>
<evidence type="ECO:0000256" key="1">
    <source>
        <dbReference type="ARBA" id="ARBA00004141"/>
    </source>
</evidence>
<comment type="subcellular location">
    <subcellularLocation>
        <location evidence="1">Membrane</location>
        <topology evidence="1">Multi-pass membrane protein</topology>
    </subcellularLocation>
</comment>
<keyword evidence="4 6" id="KW-1133">Transmembrane helix</keyword>
<feature type="transmembrane region" description="Helical" evidence="6">
    <location>
        <begin position="60"/>
        <end position="82"/>
    </location>
</feature>
<evidence type="ECO:0000256" key="5">
    <source>
        <dbReference type="ARBA" id="ARBA00023136"/>
    </source>
</evidence>
<dbReference type="GO" id="GO:0017004">
    <property type="term" value="P:cytochrome complex assembly"/>
    <property type="evidence" value="ECO:0007669"/>
    <property type="project" value="InterPro"/>
</dbReference>
<feature type="transmembrane region" description="Helical" evidence="6">
    <location>
        <begin position="97"/>
        <end position="115"/>
    </location>
</feature>
<dbReference type="PANTHER" id="PTHR31272:SF6">
    <property type="entry name" value="CYTOCHROME C-TYPE BIOGENESIS CCDA-LIKE CHLOROPLASTIC PROTEIN"/>
    <property type="match status" value="1"/>
</dbReference>
<keyword evidence="3 6" id="KW-0812">Transmembrane</keyword>
<organism evidence="8 9">
    <name type="scientific">Planococcus lenghuensis</name>
    <dbReference type="NCBI Taxonomy" id="2213202"/>
    <lineage>
        <taxon>Bacteria</taxon>
        <taxon>Bacillati</taxon>
        <taxon>Bacillota</taxon>
        <taxon>Bacilli</taxon>
        <taxon>Bacillales</taxon>
        <taxon>Caryophanaceae</taxon>
        <taxon>Planococcus</taxon>
    </lineage>
</organism>
<evidence type="ECO:0000256" key="3">
    <source>
        <dbReference type="ARBA" id="ARBA00022692"/>
    </source>
</evidence>
<evidence type="ECO:0000256" key="6">
    <source>
        <dbReference type="SAM" id="Phobius"/>
    </source>
</evidence>
<dbReference type="EMBL" id="CP019641">
    <property type="protein sequence ID" value="AQQ55401.1"/>
    <property type="molecule type" value="Genomic_DNA"/>
</dbReference>
<dbReference type="Pfam" id="PF02683">
    <property type="entry name" value="DsbD_TM"/>
    <property type="match status" value="1"/>
</dbReference>
<protein>
    <recommendedName>
        <fullName evidence="7">Cytochrome C biogenesis protein transmembrane domain-containing protein</fullName>
    </recommendedName>
</protein>
<comment type="similarity">
    <text evidence="2">Belongs to the DsbD family.</text>
</comment>
<name>A0A1Q2L4R7_9BACL</name>
<evidence type="ECO:0000256" key="2">
    <source>
        <dbReference type="ARBA" id="ARBA00006143"/>
    </source>
</evidence>
<dbReference type="GO" id="GO:0016020">
    <property type="term" value="C:membrane"/>
    <property type="evidence" value="ECO:0007669"/>
    <property type="project" value="UniProtKB-SubCell"/>
</dbReference>
<evidence type="ECO:0000259" key="7">
    <source>
        <dbReference type="Pfam" id="PF02683"/>
    </source>
</evidence>
<evidence type="ECO:0000313" key="9">
    <source>
        <dbReference type="Proteomes" id="UP000188184"/>
    </source>
</evidence>
<sequence length="231" mass="24536">MTFVYDGLAGLESAGFFVYFLVLAGGMLSAISVCYIPILIMFGGYMGKYSGEGKGKALRITWSFTLGMMITSAVMGIIAAFIGKAIMEVFTGYGLDLWIPVIIGLLMGLQLLGVINLKLPKMFAVKGKKPDTMAGAFTLGLPFGLVITPCTIPIFVMIITYVAAQGSVVHGALLLTVYTAGKGIVLTLVALGAATFLKDVSKKWSGKMEKIAGIIILSATVYLVFYQLVIS</sequence>
<proteinExistence type="inferred from homology"/>
<feature type="domain" description="Cytochrome C biogenesis protein transmembrane" evidence="7">
    <location>
        <begin position="19"/>
        <end position="224"/>
    </location>
</feature>